<dbReference type="EMBL" id="JDST02000008">
    <property type="protein sequence ID" value="KFB78208.1"/>
    <property type="molecule type" value="Genomic_DNA"/>
</dbReference>
<dbReference type="PANTHER" id="PTHR12993">
    <property type="entry name" value="N-ACETYLGLUCOSAMINYL-PHOSPHATIDYLINOSITOL DE-N-ACETYLASE-RELATED"/>
    <property type="match status" value="1"/>
</dbReference>
<dbReference type="InterPro" id="IPR003737">
    <property type="entry name" value="GlcNAc_PI_deacetylase-related"/>
</dbReference>
<dbReference type="InterPro" id="IPR024078">
    <property type="entry name" value="LmbE-like_dom_sf"/>
</dbReference>
<dbReference type="InterPro" id="IPR001173">
    <property type="entry name" value="Glyco_trans_2-like"/>
</dbReference>
<dbReference type="PANTHER" id="PTHR12993:SF11">
    <property type="entry name" value="N-ACETYLGLUCOSAMINYL-PHOSPHATIDYLINOSITOL DE-N-ACETYLASE"/>
    <property type="match status" value="1"/>
</dbReference>
<dbReference type="AlphaFoldDB" id="A0A080MAD9"/>
<protein>
    <submittedName>
        <fullName evidence="2">Bacillithiol biosynthesis deacetylase BshB1</fullName>
    </submittedName>
</protein>
<dbReference type="SUPFAM" id="SSF102588">
    <property type="entry name" value="LmbE-like"/>
    <property type="match status" value="1"/>
</dbReference>
<dbReference type="Pfam" id="PF02585">
    <property type="entry name" value="PIG-L"/>
    <property type="match status" value="1"/>
</dbReference>
<dbReference type="SUPFAM" id="SSF53448">
    <property type="entry name" value="Nucleotide-diphospho-sugar transferases"/>
    <property type="match status" value="1"/>
</dbReference>
<comment type="caution">
    <text evidence="2">The sequence shown here is derived from an EMBL/GenBank/DDBJ whole genome shotgun (WGS) entry which is preliminary data.</text>
</comment>
<gene>
    <name evidence="2" type="ORF">AW06_000431</name>
</gene>
<proteinExistence type="predicted"/>
<dbReference type="Pfam" id="PF00535">
    <property type="entry name" value="Glycos_transf_2"/>
    <property type="match status" value="1"/>
</dbReference>
<dbReference type="STRING" id="1453999.AW06_000431"/>
<dbReference type="Proteomes" id="UP000021315">
    <property type="component" value="Unassembled WGS sequence"/>
</dbReference>
<accession>A0A080MAD9</accession>
<organism evidence="2 3">
    <name type="scientific">Candidatus Accumulibacter cognatus</name>
    <dbReference type="NCBI Taxonomy" id="2954383"/>
    <lineage>
        <taxon>Bacteria</taxon>
        <taxon>Pseudomonadati</taxon>
        <taxon>Pseudomonadota</taxon>
        <taxon>Betaproteobacteria</taxon>
        <taxon>Candidatus Accumulibacter</taxon>
    </lineage>
</organism>
<evidence type="ECO:0000313" key="3">
    <source>
        <dbReference type="Proteomes" id="UP000021315"/>
    </source>
</evidence>
<evidence type="ECO:0000313" key="2">
    <source>
        <dbReference type="EMBL" id="KFB78208.1"/>
    </source>
</evidence>
<name>A0A080MAD9_9PROT</name>
<dbReference type="Gene3D" id="3.40.50.10320">
    <property type="entry name" value="LmbE-like"/>
    <property type="match status" value="1"/>
</dbReference>
<keyword evidence="3" id="KW-1185">Reference proteome</keyword>
<feature type="domain" description="Glycosyltransferase 2-like" evidence="1">
    <location>
        <begin position="281"/>
        <end position="370"/>
    </location>
</feature>
<reference evidence="2" key="1">
    <citation type="submission" date="2014-02" db="EMBL/GenBank/DDBJ databases">
        <title>Expanding our view of genomic diversity in Candidatus Accumulibacter clades.</title>
        <authorList>
            <person name="Skennerton C.T."/>
            <person name="Barr J.J."/>
            <person name="Slater F.R."/>
            <person name="Bond P.L."/>
            <person name="Tyson G.W."/>
        </authorList>
    </citation>
    <scope>NUCLEOTIDE SEQUENCE [LARGE SCALE GENOMIC DNA]</scope>
</reference>
<sequence>MPAGGNGGGWGETPIFCEEVRATESDMLPYHAQQLIAAAGVLVLAPHPDDEVFGCGGALAAHAAAGVPVHVVILTNGALFGDPDKRLGESCIAGQLLGYGEPECWNFPDRGLEYGEPLVTRLVAAITASTADLVYAPSLREIHPDHRQLAMAAVEAVRRVGGGLRLAQYEVGVPLRPNLLVDITPFLDRKRQAMACFVSQLRQQRYDEHILGLNRFRTYTLPVEVASAEAYTLVSAVALRENALLDLVEPEYVFQTRLGFPCSSQDVPLVSVVVRHLSGSGLRLSLDSLALQTYPNIEVLIVDTVPGLPALSGHCGRYMLRQIVTNRRQPVAAAANAGLDEAYGAYGLVLDEGESIPPDHIASLVSALRKQSSCRAAYAVGRQREADHDQASGSVDCDPIRLLCRPDIPLRAVLFDLCLVNNVNDGCRFDESLDSQQDWDFLLQLSLATDFLRVACAAPFPAVPDNVQEAPEPTSLQAMYERWRTRWSPAQLASLLQRACDPPQLAAFRHHEAELQEAMAEQRQISAAREHELAECRRAVEKLRADLHGRDTQIAEMRLQLLDHQRQQAEMLASHSWRMTRLLRCLSAGWQEWRRK</sequence>
<dbReference type="Gene3D" id="3.90.550.10">
    <property type="entry name" value="Spore Coat Polysaccharide Biosynthesis Protein SpsA, Chain A"/>
    <property type="match status" value="1"/>
</dbReference>
<dbReference type="InterPro" id="IPR029044">
    <property type="entry name" value="Nucleotide-diphossugar_trans"/>
</dbReference>
<dbReference type="GO" id="GO:0016811">
    <property type="term" value="F:hydrolase activity, acting on carbon-nitrogen (but not peptide) bonds, in linear amides"/>
    <property type="evidence" value="ECO:0007669"/>
    <property type="project" value="TreeGrafter"/>
</dbReference>
<evidence type="ECO:0000259" key="1">
    <source>
        <dbReference type="Pfam" id="PF00535"/>
    </source>
</evidence>